<dbReference type="Pfam" id="PF02608">
    <property type="entry name" value="Bmp"/>
    <property type="match status" value="1"/>
</dbReference>
<evidence type="ECO:0000256" key="7">
    <source>
        <dbReference type="SAM" id="SignalP"/>
    </source>
</evidence>
<feature type="signal peptide" evidence="7">
    <location>
        <begin position="1"/>
        <end position="22"/>
    </location>
</feature>
<dbReference type="Gene3D" id="3.40.50.2300">
    <property type="match status" value="2"/>
</dbReference>
<feature type="chain" id="PRO_5012934717" evidence="7">
    <location>
        <begin position="23"/>
        <end position="366"/>
    </location>
</feature>
<protein>
    <submittedName>
        <fullName evidence="9">Membrane lipoprotein TmpC</fullName>
    </submittedName>
</protein>
<dbReference type="CDD" id="cd19964">
    <property type="entry name" value="PBP1_BMP-like"/>
    <property type="match status" value="1"/>
</dbReference>
<gene>
    <name evidence="9" type="primary">tmpC_2</name>
    <name evidence="9" type="ORF">CLORY_29350</name>
</gene>
<reference evidence="9 10" key="1">
    <citation type="submission" date="2017-03" db="EMBL/GenBank/DDBJ databases">
        <title>Genome sequence of Clostridium oryzae DSM 28571.</title>
        <authorList>
            <person name="Poehlein A."/>
            <person name="Daniel R."/>
        </authorList>
    </citation>
    <scope>NUCLEOTIDE SEQUENCE [LARGE SCALE GENOMIC DNA]</scope>
    <source>
        <strain evidence="9 10">DSM 28571</strain>
    </source>
</reference>
<comment type="similarity">
    <text evidence="2">Belongs to the BMP lipoprotein family.</text>
</comment>
<dbReference type="InterPro" id="IPR003760">
    <property type="entry name" value="PnrA-like"/>
</dbReference>
<dbReference type="Proteomes" id="UP000190080">
    <property type="component" value="Unassembled WGS sequence"/>
</dbReference>
<evidence type="ECO:0000259" key="8">
    <source>
        <dbReference type="Pfam" id="PF02608"/>
    </source>
</evidence>
<dbReference type="RefSeq" id="WP_079425758.1">
    <property type="nucleotide sequence ID" value="NZ_MZGV01000034.1"/>
</dbReference>
<name>A0A1V4IK65_9CLOT</name>
<dbReference type="PANTHER" id="PTHR34296:SF2">
    <property type="entry name" value="ABC TRANSPORTER GUANOSINE-BINDING PROTEIN NUPN"/>
    <property type="match status" value="1"/>
</dbReference>
<accession>A0A1V4IK65</accession>
<evidence type="ECO:0000256" key="3">
    <source>
        <dbReference type="ARBA" id="ARBA00022475"/>
    </source>
</evidence>
<dbReference type="InterPro" id="IPR028082">
    <property type="entry name" value="Peripla_BP_I"/>
</dbReference>
<keyword evidence="3" id="KW-1003">Cell membrane</keyword>
<dbReference type="SUPFAM" id="SSF53822">
    <property type="entry name" value="Periplasmic binding protein-like I"/>
    <property type="match status" value="1"/>
</dbReference>
<dbReference type="STRING" id="1450648.CLORY_29350"/>
<evidence type="ECO:0000313" key="10">
    <source>
        <dbReference type="Proteomes" id="UP000190080"/>
    </source>
</evidence>
<dbReference type="AlphaFoldDB" id="A0A1V4IK65"/>
<sequence length="366" mass="39520">MKKTIKTVIAMLMIFTFTFALAACSQKGGSSSKKKGLKVVLLVPGNLGDKSYFDAANKGMKLIEKELNATTKVIEMGGDKTKWQPAVQDACGEDYDVIISGGDATEILNDAAKDNTDKKFINYDTTITETPENVYSMDYATNELSFLSGSLAALVTSSNMPNVNKDKVIGFLGGMDIPGINDFLVGYIQGAQYVDPSIKVNIAYAGDFANPGKGKELGLLQYNSNVDISFNVAGGTGLGLLDAAKNTNKYAIGVDSDQAEMFKDSDKKKAEHIVTSATKKIDMALLRAVKKAKNGTLKYGKHEKLGFKEGGVGIAKNEFYNQLVPKNIQTKVQKIEDKLKNGEIKVNTAFGMKTSEISKIRNAVKP</sequence>
<keyword evidence="4 7" id="KW-0732">Signal</keyword>
<dbReference type="OrthoDB" id="9769871at2"/>
<evidence type="ECO:0000256" key="2">
    <source>
        <dbReference type="ARBA" id="ARBA00008610"/>
    </source>
</evidence>
<evidence type="ECO:0000256" key="6">
    <source>
        <dbReference type="ARBA" id="ARBA00023288"/>
    </source>
</evidence>
<keyword evidence="10" id="KW-1185">Reference proteome</keyword>
<keyword evidence="6 9" id="KW-0449">Lipoprotein</keyword>
<proteinExistence type="inferred from homology"/>
<organism evidence="9 10">
    <name type="scientific">Clostridium oryzae</name>
    <dbReference type="NCBI Taxonomy" id="1450648"/>
    <lineage>
        <taxon>Bacteria</taxon>
        <taxon>Bacillati</taxon>
        <taxon>Bacillota</taxon>
        <taxon>Clostridia</taxon>
        <taxon>Eubacteriales</taxon>
        <taxon>Clostridiaceae</taxon>
        <taxon>Clostridium</taxon>
    </lineage>
</organism>
<dbReference type="GO" id="GO:0005886">
    <property type="term" value="C:plasma membrane"/>
    <property type="evidence" value="ECO:0007669"/>
    <property type="project" value="UniProtKB-SubCell"/>
</dbReference>
<dbReference type="EMBL" id="MZGV01000034">
    <property type="protein sequence ID" value="OPJ60214.1"/>
    <property type="molecule type" value="Genomic_DNA"/>
</dbReference>
<dbReference type="PROSITE" id="PS51257">
    <property type="entry name" value="PROKAR_LIPOPROTEIN"/>
    <property type="match status" value="1"/>
</dbReference>
<comment type="subcellular location">
    <subcellularLocation>
        <location evidence="1">Cell membrane</location>
        <topology evidence="1">Lipid-anchor</topology>
    </subcellularLocation>
</comment>
<dbReference type="InterPro" id="IPR050957">
    <property type="entry name" value="BMP_lipoprotein"/>
</dbReference>
<comment type="caution">
    <text evidence="9">The sequence shown here is derived from an EMBL/GenBank/DDBJ whole genome shotgun (WGS) entry which is preliminary data.</text>
</comment>
<evidence type="ECO:0000256" key="4">
    <source>
        <dbReference type="ARBA" id="ARBA00022729"/>
    </source>
</evidence>
<dbReference type="PANTHER" id="PTHR34296">
    <property type="entry name" value="TRANSCRIPTIONAL ACTIVATOR PROTEIN MED"/>
    <property type="match status" value="1"/>
</dbReference>
<evidence type="ECO:0000256" key="1">
    <source>
        <dbReference type="ARBA" id="ARBA00004193"/>
    </source>
</evidence>
<evidence type="ECO:0000313" key="9">
    <source>
        <dbReference type="EMBL" id="OPJ60214.1"/>
    </source>
</evidence>
<feature type="domain" description="ABC transporter substrate-binding protein PnrA-like" evidence="8">
    <location>
        <begin position="38"/>
        <end position="338"/>
    </location>
</feature>
<evidence type="ECO:0000256" key="5">
    <source>
        <dbReference type="ARBA" id="ARBA00023136"/>
    </source>
</evidence>
<keyword evidence="5" id="KW-0472">Membrane</keyword>